<dbReference type="EMBL" id="CP024955">
    <property type="protein sequence ID" value="ATY85051.1"/>
    <property type="molecule type" value="Genomic_DNA"/>
</dbReference>
<dbReference type="PANTHER" id="PTHR43398">
    <property type="entry name" value="DOLICHOL-PHOSPHATE MANNOSYLTRANSFERASE SUBUNIT 1"/>
    <property type="match status" value="1"/>
</dbReference>
<keyword evidence="4 11" id="KW-0808">Transferase</keyword>
<comment type="similarity">
    <text evidence="2">Belongs to the glycosyltransferase 2 family.</text>
</comment>
<organism evidence="11 12">
    <name type="scientific">Kyrpidia spormannii</name>
    <dbReference type="NCBI Taxonomy" id="2055160"/>
    <lineage>
        <taxon>Bacteria</taxon>
        <taxon>Bacillati</taxon>
        <taxon>Bacillota</taxon>
        <taxon>Bacilli</taxon>
        <taxon>Bacillales</taxon>
        <taxon>Alicyclobacillaceae</taxon>
        <taxon>Kyrpidia</taxon>
    </lineage>
</organism>
<dbReference type="AlphaFoldDB" id="A0A2K8N6R4"/>
<dbReference type="SUPFAM" id="SSF53448">
    <property type="entry name" value="Nucleotide-diphospho-sugar transferases"/>
    <property type="match status" value="1"/>
</dbReference>
<evidence type="ECO:0000256" key="3">
    <source>
        <dbReference type="ARBA" id="ARBA00022676"/>
    </source>
</evidence>
<evidence type="ECO:0000256" key="2">
    <source>
        <dbReference type="ARBA" id="ARBA00006739"/>
    </source>
</evidence>
<feature type="transmembrane region" description="Helical" evidence="8">
    <location>
        <begin position="296"/>
        <end position="315"/>
    </location>
</feature>
<evidence type="ECO:0000256" key="4">
    <source>
        <dbReference type="ARBA" id="ARBA00022679"/>
    </source>
</evidence>
<evidence type="ECO:0000256" key="8">
    <source>
        <dbReference type="SAM" id="Phobius"/>
    </source>
</evidence>
<feature type="domain" description="GtrA/DPMS transmembrane" evidence="10">
    <location>
        <begin position="273"/>
        <end position="388"/>
    </location>
</feature>
<dbReference type="GO" id="GO:0006488">
    <property type="term" value="P:dolichol-linked oligosaccharide biosynthetic process"/>
    <property type="evidence" value="ECO:0007669"/>
    <property type="project" value="TreeGrafter"/>
</dbReference>
<keyword evidence="12" id="KW-1185">Reference proteome</keyword>
<dbReference type="Gene3D" id="3.90.550.10">
    <property type="entry name" value="Spore Coat Polysaccharide Biosynthesis Protein SpsA, Chain A"/>
    <property type="match status" value="1"/>
</dbReference>
<evidence type="ECO:0000256" key="1">
    <source>
        <dbReference type="ARBA" id="ARBA00004141"/>
    </source>
</evidence>
<evidence type="ECO:0000313" key="11">
    <source>
        <dbReference type="EMBL" id="ATY85051.1"/>
    </source>
</evidence>
<evidence type="ECO:0000313" key="12">
    <source>
        <dbReference type="Proteomes" id="UP000231932"/>
    </source>
</evidence>
<feature type="domain" description="Glycosyltransferase 2-like" evidence="9">
    <location>
        <begin position="40"/>
        <end position="204"/>
    </location>
</feature>
<dbReference type="InterPro" id="IPR039528">
    <property type="entry name" value="DPM1-like"/>
</dbReference>
<evidence type="ECO:0000256" key="7">
    <source>
        <dbReference type="ARBA" id="ARBA00023136"/>
    </source>
</evidence>
<dbReference type="GO" id="GO:0000271">
    <property type="term" value="P:polysaccharide biosynthetic process"/>
    <property type="evidence" value="ECO:0007669"/>
    <property type="project" value="InterPro"/>
</dbReference>
<keyword evidence="6 8" id="KW-1133">Transmembrane helix</keyword>
<evidence type="ECO:0000256" key="6">
    <source>
        <dbReference type="ARBA" id="ARBA00022989"/>
    </source>
</evidence>
<keyword evidence="3" id="KW-0328">Glycosyltransferase</keyword>
<dbReference type="Pfam" id="PF04138">
    <property type="entry name" value="GtrA_DPMS_TM"/>
    <property type="match status" value="1"/>
</dbReference>
<dbReference type="GO" id="GO:0004582">
    <property type="term" value="F:dolichyl-phosphate beta-D-mannosyltransferase activity"/>
    <property type="evidence" value="ECO:0007669"/>
    <property type="project" value="InterPro"/>
</dbReference>
<dbReference type="GO" id="GO:0016020">
    <property type="term" value="C:membrane"/>
    <property type="evidence" value="ECO:0007669"/>
    <property type="project" value="UniProtKB-SubCell"/>
</dbReference>
<dbReference type="InterPro" id="IPR029044">
    <property type="entry name" value="Nucleotide-diphossugar_trans"/>
</dbReference>
<dbReference type="InterPro" id="IPR007267">
    <property type="entry name" value="GtrA_DPMS_TM"/>
</dbReference>
<dbReference type="Proteomes" id="UP000231932">
    <property type="component" value="Chromosome"/>
</dbReference>
<keyword evidence="5 8" id="KW-0812">Transmembrane</keyword>
<dbReference type="KEGG" id="kyr:CVV65_09040"/>
<comment type="subcellular location">
    <subcellularLocation>
        <location evidence="1">Membrane</location>
        <topology evidence="1">Multi-pass membrane protein</topology>
    </subcellularLocation>
</comment>
<evidence type="ECO:0000256" key="5">
    <source>
        <dbReference type="ARBA" id="ARBA00022692"/>
    </source>
</evidence>
<feature type="transmembrane region" description="Helical" evidence="8">
    <location>
        <begin position="270"/>
        <end position="291"/>
    </location>
</feature>
<dbReference type="CDD" id="cd06442">
    <property type="entry name" value="DPM1_like"/>
    <property type="match status" value="1"/>
</dbReference>
<reference evidence="12" key="1">
    <citation type="submission" date="2017-11" db="EMBL/GenBank/DDBJ databases">
        <title>Complete Genome Sequence of Kyrpidia sp. Strain EA-1, a thermophilic, hydrogen-oxidizing Bacterium, isolated from the Azores.</title>
        <authorList>
            <person name="Reiner J.E."/>
            <person name="Lapp C.J."/>
            <person name="Bunk B."/>
            <person name="Gescher J."/>
        </authorList>
    </citation>
    <scope>NUCLEOTIDE SEQUENCE [LARGE SCALE GENOMIC DNA]</scope>
    <source>
        <strain evidence="12">EA-1</strain>
    </source>
</reference>
<feature type="transmembrane region" description="Helical" evidence="8">
    <location>
        <begin position="335"/>
        <end position="357"/>
    </location>
</feature>
<proteinExistence type="inferred from homology"/>
<dbReference type="InterPro" id="IPR001173">
    <property type="entry name" value="Glyco_trans_2-like"/>
</dbReference>
<dbReference type="GO" id="GO:0006506">
    <property type="term" value="P:GPI anchor biosynthetic process"/>
    <property type="evidence" value="ECO:0007669"/>
    <property type="project" value="TreeGrafter"/>
</dbReference>
<evidence type="ECO:0000259" key="9">
    <source>
        <dbReference type="Pfam" id="PF00535"/>
    </source>
</evidence>
<evidence type="ECO:0000259" key="10">
    <source>
        <dbReference type="Pfam" id="PF04138"/>
    </source>
</evidence>
<sequence>MEEWIAQSRGLRVRWTEGLDHGLSLCGAQQPRRHRVNVLSIVVPTYNENQTVRLLIDQLEEALRGLSYEVIFVDDSSDNTPEVLAQLCADHPRVRCIHREGQRGLATAVLEGFRLARGSVLAVMDADLQHPPEVLTRMYREIGQGADVVIASRHLPGGDDGGLHGIRKVISRTARMIGKAALHRVRSVSDPMSGFFMIRRQVIEGVHLNPVGWKILMEIVVKGRYSHLVEIPYAFRPRAANESKMSPAEMINYLRHVARLVVQSPDDRRFWLFALVGISGVAVNTLLFALLTRWRIFPETAAFVSGSLAMIWNFAWNCGLTWRDAPQSDPLGVTFAKYAAVALIGIAVNLVVLSVLFRLLDVPKEWANLTGIIGGALVNYRLNDRWTWRRVGHKRPRMRVS</sequence>
<dbReference type="Pfam" id="PF00535">
    <property type="entry name" value="Glycos_transf_2"/>
    <property type="match status" value="1"/>
</dbReference>
<keyword evidence="7 8" id="KW-0472">Membrane</keyword>
<name>A0A2K8N6R4_9BACL</name>
<protein>
    <submittedName>
        <fullName evidence="11">Glycosyltransferase family 2 protein</fullName>
    </submittedName>
</protein>
<gene>
    <name evidence="11" type="ORF">CVV65_09040</name>
</gene>
<accession>A0A2K8N6R4</accession>
<dbReference type="GO" id="GO:0035269">
    <property type="term" value="P:protein O-linked glycosylation via mannose"/>
    <property type="evidence" value="ECO:0007669"/>
    <property type="project" value="TreeGrafter"/>
</dbReference>
<dbReference type="PANTHER" id="PTHR43398:SF1">
    <property type="entry name" value="DOLICHOL-PHOSPHATE MANNOSYLTRANSFERASE SUBUNIT 1"/>
    <property type="match status" value="1"/>
</dbReference>